<dbReference type="OrthoDB" id="2375101at2759"/>
<evidence type="ECO:0000313" key="2">
    <source>
        <dbReference type="EMBL" id="GAN08834.1"/>
    </source>
</evidence>
<reference evidence="2" key="1">
    <citation type="submission" date="2014-09" db="EMBL/GenBank/DDBJ databases">
        <title>Draft genome sequence of an oleaginous Mucoromycotina fungus Mucor ambiguus NBRC6742.</title>
        <authorList>
            <person name="Takeda I."/>
            <person name="Yamane N."/>
            <person name="Morita T."/>
            <person name="Tamano K."/>
            <person name="Machida M."/>
            <person name="Baker S."/>
            <person name="Koike H."/>
        </authorList>
    </citation>
    <scope>NUCLEOTIDE SEQUENCE</scope>
    <source>
        <strain evidence="2">NBRC 6742</strain>
    </source>
</reference>
<dbReference type="Proteomes" id="UP000053815">
    <property type="component" value="Unassembled WGS sequence"/>
</dbReference>
<protein>
    <submittedName>
        <fullName evidence="2">Uncharacterized protein</fullName>
    </submittedName>
</protein>
<accession>A0A0C9MN16</accession>
<sequence>MNQDDLSKQLNNVSISSGEENITEALHKTHIAPTHTVPSIFSLPSQPAQPPQQPAIYSGDVQNKTDYTTTDTTSDWDPSSAASHWNNAQLQTTVEEDGWGDGPPSYTSISQGTYFGFNSILEAPNAMLAQVSQTQINTNVTAFSRFRNMPVTFASAAAEAAAAGATKNGDMPK</sequence>
<dbReference type="AlphaFoldDB" id="A0A0C9MN16"/>
<evidence type="ECO:0000313" key="3">
    <source>
        <dbReference type="Proteomes" id="UP000053815"/>
    </source>
</evidence>
<dbReference type="EMBL" id="DF836515">
    <property type="protein sequence ID" value="GAN08834.1"/>
    <property type="molecule type" value="Genomic_DNA"/>
</dbReference>
<name>A0A0C9MN16_9FUNG</name>
<evidence type="ECO:0000256" key="1">
    <source>
        <dbReference type="SAM" id="MobiDB-lite"/>
    </source>
</evidence>
<feature type="region of interest" description="Disordered" evidence="1">
    <location>
        <begin position="37"/>
        <end position="59"/>
    </location>
</feature>
<keyword evidence="3" id="KW-1185">Reference proteome</keyword>
<gene>
    <name evidence="2" type="ORF">MAM1_0226c08351</name>
</gene>
<proteinExistence type="predicted"/>
<organism evidence="2">
    <name type="scientific">Mucor ambiguus</name>
    <dbReference type="NCBI Taxonomy" id="91626"/>
    <lineage>
        <taxon>Eukaryota</taxon>
        <taxon>Fungi</taxon>
        <taxon>Fungi incertae sedis</taxon>
        <taxon>Mucoromycota</taxon>
        <taxon>Mucoromycotina</taxon>
        <taxon>Mucoromycetes</taxon>
        <taxon>Mucorales</taxon>
        <taxon>Mucorineae</taxon>
        <taxon>Mucoraceae</taxon>
        <taxon>Mucor</taxon>
    </lineage>
</organism>